<keyword evidence="1" id="KW-1133">Transmembrane helix</keyword>
<accession>A0ABS4P2V1</accession>
<proteinExistence type="predicted"/>
<organism evidence="2 3">
    <name type="scientific">Winslowiella toletana</name>
    <dbReference type="NCBI Taxonomy" id="92490"/>
    <lineage>
        <taxon>Bacteria</taxon>
        <taxon>Pseudomonadati</taxon>
        <taxon>Pseudomonadota</taxon>
        <taxon>Gammaproteobacteria</taxon>
        <taxon>Enterobacterales</taxon>
        <taxon>Erwiniaceae</taxon>
        <taxon>Winslowiella</taxon>
    </lineage>
</organism>
<evidence type="ECO:0008006" key="4">
    <source>
        <dbReference type="Google" id="ProtNLM"/>
    </source>
</evidence>
<comment type="caution">
    <text evidence="2">The sequence shown here is derived from an EMBL/GenBank/DDBJ whole genome shotgun (WGS) entry which is preliminary data.</text>
</comment>
<keyword evidence="3" id="KW-1185">Reference proteome</keyword>
<sequence length="294" mass="34155">MKNDKKPFSFIDGILNDDSGAVLVKYAIVIAVILWLLFVVNLISLYFGWGANLGPFGDFIGGVANPLLTFLTFICLIKNILMQRDELLLTRKEYAETKRVLKIQSVESTFYNGVSLHHEIVNNLKIDLNLLGSEYELMTGREKVSIGEHEFFGRDCFRGLIKLLASDCPDQETLIERYKKINNNKNEWFGHYFRNFYRIMKIVDGLPENYVSEVEKKQYCHTLRAQLSSNELIILLLNCYHGVCDSGEFRDLLSRYQMLEHLPIKRLEDKYKATVSDLFEVDYSFFSYFIVSDE</sequence>
<dbReference type="EMBL" id="JAGGMQ010000001">
    <property type="protein sequence ID" value="MBP2166985.1"/>
    <property type="molecule type" value="Genomic_DNA"/>
</dbReference>
<protein>
    <recommendedName>
        <fullName evidence="4">Phage abortive infection protein</fullName>
    </recommendedName>
</protein>
<evidence type="ECO:0000256" key="1">
    <source>
        <dbReference type="SAM" id="Phobius"/>
    </source>
</evidence>
<feature type="transmembrane region" description="Helical" evidence="1">
    <location>
        <begin position="21"/>
        <end position="47"/>
    </location>
</feature>
<dbReference type="Proteomes" id="UP001195624">
    <property type="component" value="Unassembled WGS sequence"/>
</dbReference>
<evidence type="ECO:0000313" key="2">
    <source>
        <dbReference type="EMBL" id="MBP2166985.1"/>
    </source>
</evidence>
<gene>
    <name evidence="2" type="ORF">J2125_000177</name>
</gene>
<feature type="transmembrane region" description="Helical" evidence="1">
    <location>
        <begin position="59"/>
        <end position="81"/>
    </location>
</feature>
<reference evidence="3" key="1">
    <citation type="submission" date="2023-07" db="EMBL/GenBank/DDBJ databases">
        <title>Genome mining of underrepresented organisms for secondary metabolites.</title>
        <authorList>
            <person name="D'Agostino P.M."/>
        </authorList>
    </citation>
    <scope>NUCLEOTIDE SEQUENCE [LARGE SCALE GENOMIC DNA]</scope>
    <source>
        <strain evidence="3">WS4403</strain>
    </source>
</reference>
<dbReference type="RefSeq" id="WP_209499428.1">
    <property type="nucleotide sequence ID" value="NZ_JAGGMQ010000001.1"/>
</dbReference>
<evidence type="ECO:0000313" key="3">
    <source>
        <dbReference type="Proteomes" id="UP001195624"/>
    </source>
</evidence>
<name>A0ABS4P2V1_9GAMM</name>
<keyword evidence="1" id="KW-0812">Transmembrane</keyword>
<dbReference type="Pfam" id="PF16872">
    <property type="entry name" value="putAbiC"/>
    <property type="match status" value="1"/>
</dbReference>
<keyword evidence="1" id="KW-0472">Membrane</keyword>
<dbReference type="InterPro" id="IPR031709">
    <property type="entry name" value="PutAbiC"/>
</dbReference>